<evidence type="ECO:0000313" key="2">
    <source>
        <dbReference type="EMBL" id="SUZ55630.1"/>
    </source>
</evidence>
<protein>
    <submittedName>
        <fullName evidence="2">Uncharacterized protein</fullName>
    </submittedName>
</protein>
<name>A0A381NM78_9ZZZZ</name>
<gene>
    <name evidence="2" type="ORF">METZ01_LOCUS8484</name>
</gene>
<reference evidence="2" key="1">
    <citation type="submission" date="2018-05" db="EMBL/GenBank/DDBJ databases">
        <authorList>
            <person name="Lanie J.A."/>
            <person name="Ng W.-L."/>
            <person name="Kazmierczak K.M."/>
            <person name="Andrzejewski T.M."/>
            <person name="Davidsen T.M."/>
            <person name="Wayne K.J."/>
            <person name="Tettelin H."/>
            <person name="Glass J.I."/>
            <person name="Rusch D."/>
            <person name="Podicherti R."/>
            <person name="Tsui H.-C.T."/>
            <person name="Winkler M.E."/>
        </authorList>
    </citation>
    <scope>NUCLEOTIDE SEQUENCE</scope>
</reference>
<accession>A0A381NM78</accession>
<keyword evidence="1" id="KW-1133">Transmembrane helix</keyword>
<dbReference type="AlphaFoldDB" id="A0A381NM78"/>
<proteinExistence type="predicted"/>
<sequence length="40" mass="4702">MVIDLPPFLQMLLGIFIMVGLVKLFMFTVDFIEDRREGKK</sequence>
<feature type="transmembrane region" description="Helical" evidence="1">
    <location>
        <begin position="12"/>
        <end position="32"/>
    </location>
</feature>
<evidence type="ECO:0000256" key="1">
    <source>
        <dbReference type="SAM" id="Phobius"/>
    </source>
</evidence>
<organism evidence="2">
    <name type="scientific">marine metagenome</name>
    <dbReference type="NCBI Taxonomy" id="408172"/>
    <lineage>
        <taxon>unclassified sequences</taxon>
        <taxon>metagenomes</taxon>
        <taxon>ecological metagenomes</taxon>
    </lineage>
</organism>
<keyword evidence="1" id="KW-0472">Membrane</keyword>
<keyword evidence="1" id="KW-0812">Transmembrane</keyword>
<dbReference type="EMBL" id="UINC01000453">
    <property type="protein sequence ID" value="SUZ55630.1"/>
    <property type="molecule type" value="Genomic_DNA"/>
</dbReference>